<accession>A0A7W5GBC6</accession>
<keyword evidence="2" id="KW-1185">Reference proteome</keyword>
<evidence type="ECO:0000313" key="2">
    <source>
        <dbReference type="Proteomes" id="UP000518605"/>
    </source>
</evidence>
<gene>
    <name evidence="1" type="ORF">FHS16_004306</name>
</gene>
<dbReference type="Proteomes" id="UP000518605">
    <property type="component" value="Unassembled WGS sequence"/>
</dbReference>
<dbReference type="EMBL" id="JACHXW010000015">
    <property type="protein sequence ID" value="MBB3154224.1"/>
    <property type="molecule type" value="Genomic_DNA"/>
</dbReference>
<dbReference type="RefSeq" id="WP_183567282.1">
    <property type="nucleotide sequence ID" value="NZ_CBCSLB010000016.1"/>
</dbReference>
<organism evidence="1 2">
    <name type="scientific">Paenibacillus endophyticus</name>
    <dbReference type="NCBI Taxonomy" id="1294268"/>
    <lineage>
        <taxon>Bacteria</taxon>
        <taxon>Bacillati</taxon>
        <taxon>Bacillota</taxon>
        <taxon>Bacilli</taxon>
        <taxon>Bacillales</taxon>
        <taxon>Paenibacillaceae</taxon>
        <taxon>Paenibacillus</taxon>
    </lineage>
</organism>
<dbReference type="AlphaFoldDB" id="A0A7W5GBC6"/>
<evidence type="ECO:0008006" key="3">
    <source>
        <dbReference type="Google" id="ProtNLM"/>
    </source>
</evidence>
<comment type="caution">
    <text evidence="1">The sequence shown here is derived from an EMBL/GenBank/DDBJ whole genome shotgun (WGS) entry which is preliminary data.</text>
</comment>
<name>A0A7W5GBC6_9BACL</name>
<proteinExistence type="predicted"/>
<protein>
    <recommendedName>
        <fullName evidence="3">Phage protein D</fullName>
    </recommendedName>
</protein>
<sequence>MAVTFESLESKYGDFNAPEVDILIEGQLTKLSNMAVEWVDVEQTTDAQADIARFAISNGYIWSESRMQWVGSTITVGKKLQIKLGYADKKSLVFDGIITGYSVDFPSNGSPTVIVTAMDRSFLMMKSAHSKVWNQMKDTDVVRQIAGNYGLSVDLDDTTVTKKTIEQIGVSDYHFIRSLAMDNDRHFYVEASKLYFKKPKTSGAPLITLKYGKNLVQFTLTVDASSQTSQVKVRGYDVDKMQAIESVASSVTVIGSNTKSGPSVASMLTSQKMEVVYTQAASMEEAQSLAKAMLDRISRELVIGHGTSIGFPEMKPGELIKIEGLGSEKLDQQLRLTKVTHRLDATSGYMIYFETEGNAI</sequence>
<dbReference type="SUPFAM" id="SSF69279">
    <property type="entry name" value="Phage tail proteins"/>
    <property type="match status" value="1"/>
</dbReference>
<reference evidence="1 2" key="1">
    <citation type="submission" date="2020-08" db="EMBL/GenBank/DDBJ databases">
        <title>Genomic Encyclopedia of Type Strains, Phase III (KMG-III): the genomes of soil and plant-associated and newly described type strains.</title>
        <authorList>
            <person name="Whitman W."/>
        </authorList>
    </citation>
    <scope>NUCLEOTIDE SEQUENCE [LARGE SCALE GENOMIC DNA]</scope>
    <source>
        <strain evidence="1 2">CECT 8234</strain>
    </source>
</reference>
<dbReference type="Pfam" id="PF05954">
    <property type="entry name" value="Phage_GPD"/>
    <property type="match status" value="1"/>
</dbReference>
<evidence type="ECO:0000313" key="1">
    <source>
        <dbReference type="EMBL" id="MBB3154224.1"/>
    </source>
</evidence>